<keyword evidence="1" id="KW-1133">Transmembrane helix</keyword>
<dbReference type="GeneID" id="17305606"/>
<dbReference type="KEGG" id="gtt:GUITHDRAFT_151678"/>
<dbReference type="EnsemblProtists" id="EKX48758">
    <property type="protein sequence ID" value="EKX48758"/>
    <property type="gene ID" value="GUITHDRAFT_151678"/>
</dbReference>
<accession>L1JJQ1</accession>
<evidence type="ECO:0000313" key="4">
    <source>
        <dbReference type="Proteomes" id="UP000011087"/>
    </source>
</evidence>
<gene>
    <name evidence="2" type="ORF">GUITHDRAFT_151678</name>
</gene>
<reference evidence="3" key="3">
    <citation type="submission" date="2016-03" db="UniProtKB">
        <authorList>
            <consortium name="EnsemblProtists"/>
        </authorList>
    </citation>
    <scope>IDENTIFICATION</scope>
</reference>
<feature type="transmembrane region" description="Helical" evidence="1">
    <location>
        <begin position="122"/>
        <end position="145"/>
    </location>
</feature>
<keyword evidence="1" id="KW-0472">Membrane</keyword>
<reference evidence="2 4" key="1">
    <citation type="journal article" date="2012" name="Nature">
        <title>Algal genomes reveal evolutionary mosaicism and the fate of nucleomorphs.</title>
        <authorList>
            <consortium name="DOE Joint Genome Institute"/>
            <person name="Curtis B.A."/>
            <person name="Tanifuji G."/>
            <person name="Burki F."/>
            <person name="Gruber A."/>
            <person name="Irimia M."/>
            <person name="Maruyama S."/>
            <person name="Arias M.C."/>
            <person name="Ball S.G."/>
            <person name="Gile G.H."/>
            <person name="Hirakawa Y."/>
            <person name="Hopkins J.F."/>
            <person name="Kuo A."/>
            <person name="Rensing S.A."/>
            <person name="Schmutz J."/>
            <person name="Symeonidi A."/>
            <person name="Elias M."/>
            <person name="Eveleigh R.J."/>
            <person name="Herman E.K."/>
            <person name="Klute M.J."/>
            <person name="Nakayama T."/>
            <person name="Obornik M."/>
            <person name="Reyes-Prieto A."/>
            <person name="Armbrust E.V."/>
            <person name="Aves S.J."/>
            <person name="Beiko R.G."/>
            <person name="Coutinho P."/>
            <person name="Dacks J.B."/>
            <person name="Durnford D.G."/>
            <person name="Fast N.M."/>
            <person name="Green B.R."/>
            <person name="Grisdale C.J."/>
            <person name="Hempel F."/>
            <person name="Henrissat B."/>
            <person name="Hoppner M.P."/>
            <person name="Ishida K."/>
            <person name="Kim E."/>
            <person name="Koreny L."/>
            <person name="Kroth P.G."/>
            <person name="Liu Y."/>
            <person name="Malik S.B."/>
            <person name="Maier U.G."/>
            <person name="McRose D."/>
            <person name="Mock T."/>
            <person name="Neilson J.A."/>
            <person name="Onodera N.T."/>
            <person name="Poole A.M."/>
            <person name="Pritham E.J."/>
            <person name="Richards T.A."/>
            <person name="Rocap G."/>
            <person name="Roy S.W."/>
            <person name="Sarai C."/>
            <person name="Schaack S."/>
            <person name="Shirato S."/>
            <person name="Slamovits C.H."/>
            <person name="Spencer D.F."/>
            <person name="Suzuki S."/>
            <person name="Worden A.Z."/>
            <person name="Zauner S."/>
            <person name="Barry K."/>
            <person name="Bell C."/>
            <person name="Bharti A.K."/>
            <person name="Crow J.A."/>
            <person name="Grimwood J."/>
            <person name="Kramer R."/>
            <person name="Lindquist E."/>
            <person name="Lucas S."/>
            <person name="Salamov A."/>
            <person name="McFadden G.I."/>
            <person name="Lane C.E."/>
            <person name="Keeling P.J."/>
            <person name="Gray M.W."/>
            <person name="Grigoriev I.V."/>
            <person name="Archibald J.M."/>
        </authorList>
    </citation>
    <scope>NUCLEOTIDE SEQUENCE</scope>
    <source>
        <strain evidence="2 4">CCMP2712</strain>
    </source>
</reference>
<dbReference type="Proteomes" id="UP000011087">
    <property type="component" value="Unassembled WGS sequence"/>
</dbReference>
<organism evidence="2">
    <name type="scientific">Guillardia theta (strain CCMP2712)</name>
    <name type="common">Cryptophyte</name>
    <dbReference type="NCBI Taxonomy" id="905079"/>
    <lineage>
        <taxon>Eukaryota</taxon>
        <taxon>Cryptophyceae</taxon>
        <taxon>Pyrenomonadales</taxon>
        <taxon>Geminigeraceae</taxon>
        <taxon>Guillardia</taxon>
    </lineage>
</organism>
<feature type="transmembrane region" description="Helical" evidence="1">
    <location>
        <begin position="87"/>
        <end position="116"/>
    </location>
</feature>
<protein>
    <submittedName>
        <fullName evidence="2 3">Uncharacterized protein</fullName>
    </submittedName>
</protein>
<sequence>MPRTLRLPFRLVASAGELTSGAVNSLVDTSYAYGKKTSSFIFENKISKSISKSISAIENEFATKAKPYIQPVVPYIEKARPYVPYGFLAAMIAMAIPVMMGLAFFAFITAPVWMFFGFVTSFIWVPLVFVGTIFAGVIFSFFVFVSTVRYFSQPKGRAILLKYWKKISSTPMGQMLFFCDTSAPAGSKM</sequence>
<proteinExistence type="predicted"/>
<dbReference type="RefSeq" id="XP_005835738.1">
    <property type="nucleotide sequence ID" value="XM_005835681.1"/>
</dbReference>
<evidence type="ECO:0000256" key="1">
    <source>
        <dbReference type="SAM" id="Phobius"/>
    </source>
</evidence>
<evidence type="ECO:0000313" key="2">
    <source>
        <dbReference type="EMBL" id="EKX48758.1"/>
    </source>
</evidence>
<reference evidence="4" key="2">
    <citation type="submission" date="2012-11" db="EMBL/GenBank/DDBJ databases">
        <authorList>
            <person name="Kuo A."/>
            <person name="Curtis B.A."/>
            <person name="Tanifuji G."/>
            <person name="Burki F."/>
            <person name="Gruber A."/>
            <person name="Irimia M."/>
            <person name="Maruyama S."/>
            <person name="Arias M.C."/>
            <person name="Ball S.G."/>
            <person name="Gile G.H."/>
            <person name="Hirakawa Y."/>
            <person name="Hopkins J.F."/>
            <person name="Rensing S.A."/>
            <person name="Schmutz J."/>
            <person name="Symeonidi A."/>
            <person name="Elias M."/>
            <person name="Eveleigh R.J."/>
            <person name="Herman E.K."/>
            <person name="Klute M.J."/>
            <person name="Nakayama T."/>
            <person name="Obornik M."/>
            <person name="Reyes-Prieto A."/>
            <person name="Armbrust E.V."/>
            <person name="Aves S.J."/>
            <person name="Beiko R.G."/>
            <person name="Coutinho P."/>
            <person name="Dacks J.B."/>
            <person name="Durnford D.G."/>
            <person name="Fast N.M."/>
            <person name="Green B.R."/>
            <person name="Grisdale C."/>
            <person name="Hempe F."/>
            <person name="Henrissat B."/>
            <person name="Hoppner M.P."/>
            <person name="Ishida K.-I."/>
            <person name="Kim E."/>
            <person name="Koreny L."/>
            <person name="Kroth P.G."/>
            <person name="Liu Y."/>
            <person name="Malik S.-B."/>
            <person name="Maier U.G."/>
            <person name="McRose D."/>
            <person name="Mock T."/>
            <person name="Neilson J.A."/>
            <person name="Onodera N.T."/>
            <person name="Poole A.M."/>
            <person name="Pritham E.J."/>
            <person name="Richards T.A."/>
            <person name="Rocap G."/>
            <person name="Roy S.W."/>
            <person name="Sarai C."/>
            <person name="Schaack S."/>
            <person name="Shirato S."/>
            <person name="Slamovits C.H."/>
            <person name="Spencer D.F."/>
            <person name="Suzuki S."/>
            <person name="Worden A.Z."/>
            <person name="Zauner S."/>
            <person name="Barry K."/>
            <person name="Bell C."/>
            <person name="Bharti A.K."/>
            <person name="Crow J.A."/>
            <person name="Grimwood J."/>
            <person name="Kramer R."/>
            <person name="Lindquist E."/>
            <person name="Lucas S."/>
            <person name="Salamov A."/>
            <person name="McFadden G.I."/>
            <person name="Lane C.E."/>
            <person name="Keeling P.J."/>
            <person name="Gray M.W."/>
            <person name="Grigoriev I.V."/>
            <person name="Archibald J.M."/>
        </authorList>
    </citation>
    <scope>NUCLEOTIDE SEQUENCE</scope>
    <source>
        <strain evidence="4">CCMP2712</strain>
    </source>
</reference>
<dbReference type="AlphaFoldDB" id="L1JJQ1"/>
<name>L1JJQ1_GUITC</name>
<dbReference type="HOGENOM" id="CLU_1436949_0_0_1"/>
<dbReference type="PaxDb" id="55529-EKX48758"/>
<keyword evidence="1" id="KW-0812">Transmembrane</keyword>
<evidence type="ECO:0000313" key="3">
    <source>
        <dbReference type="EnsemblProtists" id="EKX48758"/>
    </source>
</evidence>
<dbReference type="EMBL" id="JH992984">
    <property type="protein sequence ID" value="EKX48758.1"/>
    <property type="molecule type" value="Genomic_DNA"/>
</dbReference>
<keyword evidence="4" id="KW-1185">Reference proteome</keyword>